<evidence type="ECO:0000313" key="8">
    <source>
        <dbReference type="EMBL" id="MFC5299279.1"/>
    </source>
</evidence>
<comment type="caution">
    <text evidence="8">The sequence shown here is derived from an EMBL/GenBank/DDBJ whole genome shotgun (WGS) entry which is preliminary data.</text>
</comment>
<evidence type="ECO:0000256" key="4">
    <source>
        <dbReference type="ARBA" id="ARBA00022989"/>
    </source>
</evidence>
<feature type="transmembrane region" description="Helical" evidence="7">
    <location>
        <begin position="227"/>
        <end position="249"/>
    </location>
</feature>
<dbReference type="NCBIfam" id="TIGR03718">
    <property type="entry name" value="R_switched_Alx"/>
    <property type="match status" value="1"/>
</dbReference>
<dbReference type="InterPro" id="IPR005496">
    <property type="entry name" value="Integral_membrane_TerC"/>
</dbReference>
<evidence type="ECO:0000256" key="1">
    <source>
        <dbReference type="ARBA" id="ARBA00004141"/>
    </source>
</evidence>
<evidence type="ECO:0000256" key="6">
    <source>
        <dbReference type="SAM" id="Coils"/>
    </source>
</evidence>
<keyword evidence="3 7" id="KW-0812">Transmembrane</keyword>
<comment type="subcellular location">
    <subcellularLocation>
        <location evidence="1">Membrane</location>
        <topology evidence="1">Multi-pass membrane protein</topology>
    </subcellularLocation>
</comment>
<evidence type="ECO:0000256" key="3">
    <source>
        <dbReference type="ARBA" id="ARBA00022692"/>
    </source>
</evidence>
<feature type="transmembrane region" description="Helical" evidence="7">
    <location>
        <begin position="131"/>
        <end position="149"/>
    </location>
</feature>
<dbReference type="EMBL" id="JBHSLN010000087">
    <property type="protein sequence ID" value="MFC5299279.1"/>
    <property type="molecule type" value="Genomic_DNA"/>
</dbReference>
<feature type="transmembrane region" description="Helical" evidence="7">
    <location>
        <begin position="103"/>
        <end position="125"/>
    </location>
</feature>
<feature type="transmembrane region" description="Helical" evidence="7">
    <location>
        <begin position="195"/>
        <end position="215"/>
    </location>
</feature>
<evidence type="ECO:0000313" key="9">
    <source>
        <dbReference type="Proteomes" id="UP001595937"/>
    </source>
</evidence>
<dbReference type="RefSeq" id="WP_343923406.1">
    <property type="nucleotide sequence ID" value="NZ_BAAAIR010000033.1"/>
</dbReference>
<dbReference type="GeneID" id="303296931"/>
<feature type="transmembrane region" description="Helical" evidence="7">
    <location>
        <begin position="6"/>
        <end position="26"/>
    </location>
</feature>
<sequence length="460" mass="50732">MSVPPVIWILTIVLILGLLAFDYVFHVRKAHIPTIGEAALWTGIYQGIALLFGITVFVVGGPTMGTEFFAGWVTELALSVDNLFVFLIILGAFAVPRQDQQKVLLFGIAFAIIARGGMIAIGAVAIDRLSFAFYIFGAFLLYTAVKMIIDEVSGDADEDEEQKDGIFVRLVKKVLPASDEFDGDKLFTIENGKRVLTPMLLVMVAIGGTDLLFALDSIPAIFGLTQTTFIVFTATAFSLLGLRQMFFLIDGLLDRLVYLSYGLSIILAFIGVKLVLHALHENELPFINGGEPLNVPEVTTGLSLSVIIVTLAVTVLISLVSPKGRAQAAVNNAHREAVAYQEMTYESFESRRDEMYERMLEHERIIEGLPAKFQDLVVSERNVTELLSDAHAVHAQRVRFNERGERSDEQPDGLLVTREDGTVATDPNGNVITVAEEERVRATKKAKRLEREQARAERVS</sequence>
<protein>
    <submittedName>
        <fullName evidence="8">TerC family protein</fullName>
    </submittedName>
</protein>
<dbReference type="InterPro" id="IPR022369">
    <property type="entry name" value="Integral_membrane_TerC_rswitch"/>
</dbReference>
<keyword evidence="5 7" id="KW-0472">Membrane</keyword>
<comment type="similarity">
    <text evidence="2">Belongs to the TerC family.</text>
</comment>
<evidence type="ECO:0000256" key="2">
    <source>
        <dbReference type="ARBA" id="ARBA00007511"/>
    </source>
</evidence>
<dbReference type="Proteomes" id="UP001595937">
    <property type="component" value="Unassembled WGS sequence"/>
</dbReference>
<feature type="coiled-coil region" evidence="6">
    <location>
        <begin position="432"/>
        <end position="459"/>
    </location>
</feature>
<accession>A0ABW0FMB1</accession>
<keyword evidence="6" id="KW-0175">Coiled coil</keyword>
<evidence type="ECO:0000256" key="7">
    <source>
        <dbReference type="SAM" id="Phobius"/>
    </source>
</evidence>
<feature type="transmembrane region" description="Helical" evidence="7">
    <location>
        <begin position="72"/>
        <end position="96"/>
    </location>
</feature>
<evidence type="ECO:0000256" key="5">
    <source>
        <dbReference type="ARBA" id="ARBA00023136"/>
    </source>
</evidence>
<dbReference type="PANTHER" id="PTHR30238:SF0">
    <property type="entry name" value="THYLAKOID MEMBRANE PROTEIN TERC, CHLOROPLASTIC"/>
    <property type="match status" value="1"/>
</dbReference>
<feature type="transmembrane region" description="Helical" evidence="7">
    <location>
        <begin position="38"/>
        <end position="60"/>
    </location>
</feature>
<feature type="transmembrane region" description="Helical" evidence="7">
    <location>
        <begin position="299"/>
        <end position="320"/>
    </location>
</feature>
<proteinExistence type="inferred from homology"/>
<feature type="transmembrane region" description="Helical" evidence="7">
    <location>
        <begin position="256"/>
        <end position="279"/>
    </location>
</feature>
<dbReference type="Pfam" id="PF03741">
    <property type="entry name" value="TerC"/>
    <property type="match status" value="1"/>
</dbReference>
<keyword evidence="9" id="KW-1185">Reference proteome</keyword>
<gene>
    <name evidence="8" type="ORF">ACFPK8_17315</name>
</gene>
<dbReference type="PANTHER" id="PTHR30238">
    <property type="entry name" value="MEMBRANE BOUND PREDICTED REDOX MODULATOR"/>
    <property type="match status" value="1"/>
</dbReference>
<reference evidence="9" key="1">
    <citation type="journal article" date="2019" name="Int. J. Syst. Evol. Microbiol.">
        <title>The Global Catalogue of Microorganisms (GCM) 10K type strain sequencing project: providing services to taxonomists for standard genome sequencing and annotation.</title>
        <authorList>
            <consortium name="The Broad Institute Genomics Platform"/>
            <consortium name="The Broad Institute Genome Sequencing Center for Infectious Disease"/>
            <person name="Wu L."/>
            <person name="Ma J."/>
        </authorList>
    </citation>
    <scope>NUCLEOTIDE SEQUENCE [LARGE SCALE GENOMIC DNA]</scope>
    <source>
        <strain evidence="9">CGMCC 1.16455</strain>
    </source>
</reference>
<name>A0ABW0FMB1_9MICO</name>
<keyword evidence="4 7" id="KW-1133">Transmembrane helix</keyword>
<organism evidence="8 9">
    <name type="scientific">Brachybacterium tyrofermentans</name>
    <dbReference type="NCBI Taxonomy" id="47848"/>
    <lineage>
        <taxon>Bacteria</taxon>
        <taxon>Bacillati</taxon>
        <taxon>Actinomycetota</taxon>
        <taxon>Actinomycetes</taxon>
        <taxon>Micrococcales</taxon>
        <taxon>Dermabacteraceae</taxon>
        <taxon>Brachybacterium</taxon>
    </lineage>
</organism>